<gene>
    <name evidence="1" type="ORF">PLEPLA_LOCUS32357</name>
</gene>
<reference evidence="1" key="1">
    <citation type="submission" date="2020-03" db="EMBL/GenBank/DDBJ databases">
        <authorList>
            <person name="Weist P."/>
        </authorList>
    </citation>
    <scope>NUCLEOTIDE SEQUENCE</scope>
</reference>
<name>A0A9N7V8A3_PLEPL</name>
<accession>A0A9N7V8A3</accession>
<dbReference type="AlphaFoldDB" id="A0A9N7V8A3"/>
<proteinExistence type="predicted"/>
<protein>
    <submittedName>
        <fullName evidence="1">Uncharacterized protein</fullName>
    </submittedName>
</protein>
<comment type="caution">
    <text evidence="1">The sequence shown here is derived from an EMBL/GenBank/DDBJ whole genome shotgun (WGS) entry which is preliminary data.</text>
</comment>
<dbReference type="Proteomes" id="UP001153269">
    <property type="component" value="Unassembled WGS sequence"/>
</dbReference>
<dbReference type="EMBL" id="CADEAL010003413">
    <property type="protein sequence ID" value="CAB1444640.1"/>
    <property type="molecule type" value="Genomic_DNA"/>
</dbReference>
<evidence type="ECO:0000313" key="1">
    <source>
        <dbReference type="EMBL" id="CAB1444640.1"/>
    </source>
</evidence>
<sequence length="187" mass="19978">MGSSTGCTSANCSQQGAWSGIGSGPTGQWRSGPRVFAQCSGARVPQWLYLSVREQRTMSAFVLLICLSGVDNHAEVALVSAPLCVRHVRPSPSRAQLPSLPFSQLHDWSLRHCPLAAGGNLGNLVNPLTTNCLLLPWCLDKQARWGGCGGPIKVGLEQEEAQPLHGSLHFSLCTLTGGLDFGIFLDR</sequence>
<organism evidence="1 2">
    <name type="scientific">Pleuronectes platessa</name>
    <name type="common">European plaice</name>
    <dbReference type="NCBI Taxonomy" id="8262"/>
    <lineage>
        <taxon>Eukaryota</taxon>
        <taxon>Metazoa</taxon>
        <taxon>Chordata</taxon>
        <taxon>Craniata</taxon>
        <taxon>Vertebrata</taxon>
        <taxon>Euteleostomi</taxon>
        <taxon>Actinopterygii</taxon>
        <taxon>Neopterygii</taxon>
        <taxon>Teleostei</taxon>
        <taxon>Neoteleostei</taxon>
        <taxon>Acanthomorphata</taxon>
        <taxon>Carangaria</taxon>
        <taxon>Pleuronectiformes</taxon>
        <taxon>Pleuronectoidei</taxon>
        <taxon>Pleuronectidae</taxon>
        <taxon>Pleuronectes</taxon>
    </lineage>
</organism>
<keyword evidence="2" id="KW-1185">Reference proteome</keyword>
<evidence type="ECO:0000313" key="2">
    <source>
        <dbReference type="Proteomes" id="UP001153269"/>
    </source>
</evidence>